<dbReference type="Pfam" id="PF23395">
    <property type="entry name" value="SAM_6"/>
    <property type="match status" value="1"/>
</dbReference>
<dbReference type="Pfam" id="PF23394">
    <property type="entry name" value="DUF7102"/>
    <property type="match status" value="1"/>
</dbReference>
<evidence type="ECO:0000313" key="4">
    <source>
        <dbReference type="Proteomes" id="UP000192927"/>
    </source>
</evidence>
<dbReference type="Proteomes" id="UP000192927">
    <property type="component" value="Unassembled WGS sequence"/>
</dbReference>
<proteinExistence type="predicted"/>
<dbReference type="EMBL" id="FWEW01001088">
    <property type="protein sequence ID" value="SLM36508.1"/>
    <property type="molecule type" value="Genomic_DNA"/>
</dbReference>
<reference evidence="4" key="1">
    <citation type="submission" date="2017-03" db="EMBL/GenBank/DDBJ databases">
        <authorList>
            <person name="Sharma R."/>
            <person name="Thines M."/>
        </authorList>
    </citation>
    <scope>NUCLEOTIDE SEQUENCE [LARGE SCALE GENOMIC DNA]</scope>
</reference>
<name>A0A1W5D040_9LECA</name>
<keyword evidence="4" id="KW-1185">Reference proteome</keyword>
<feature type="domain" description="DUF7102" evidence="1">
    <location>
        <begin position="591"/>
        <end position="764"/>
    </location>
</feature>
<dbReference type="AlphaFoldDB" id="A0A1W5D040"/>
<protein>
    <submittedName>
        <fullName evidence="3">Uncharacterized protein</fullName>
    </submittedName>
</protein>
<dbReference type="InterPro" id="IPR057559">
    <property type="entry name" value="SAM_6"/>
</dbReference>
<organism evidence="3 4">
    <name type="scientific">Lasallia pustulata</name>
    <dbReference type="NCBI Taxonomy" id="136370"/>
    <lineage>
        <taxon>Eukaryota</taxon>
        <taxon>Fungi</taxon>
        <taxon>Dikarya</taxon>
        <taxon>Ascomycota</taxon>
        <taxon>Pezizomycotina</taxon>
        <taxon>Lecanoromycetes</taxon>
        <taxon>OSLEUM clade</taxon>
        <taxon>Umbilicariomycetidae</taxon>
        <taxon>Umbilicariales</taxon>
        <taxon>Umbilicariaceae</taxon>
        <taxon>Lasallia</taxon>
    </lineage>
</organism>
<evidence type="ECO:0000313" key="3">
    <source>
        <dbReference type="EMBL" id="SLM36508.1"/>
    </source>
</evidence>
<dbReference type="InterPro" id="IPR055528">
    <property type="entry name" value="DUF7102"/>
</dbReference>
<accession>A0A1W5D040</accession>
<sequence>MPLDTHRRRNLKMELPILPNMHELDMLDLHSLIVPNYAREHLPLEKLDEEKGEGIAWPLPILHLPQTYDALAMSEKFEAPKETLGYLKSVIKPQRRGGDVPNLHDELMSHTVVGGKAVKSNGCLKVLQKASVQPVTPPLLPLSPPAMPFVPSSDTGHLPLLSDHTSPKTRLAHELEASIMAPNSIVPKKVVETDYDEGSDPVTGLGRLGQLYSISKGIHELPSSPPIRRLKPDDLKVEGPLTPPLSEQPPPWKTKGVYYREAVMDIIPDMPPPIEKPVDVSSEDIGAFIAKTIAPIAAKVDRVLEQEQLQQADTTRRVTVPIMDFSLPVPPWKAFSADGDGNVRKLRTLLMKTKADHFKNHLWPANGKANREMRWAPFPKELGRIATKEDIPSNGVLANLLVQPECVDISTLVWKPDGLRILDEIYGSDEEELERGLFLEATDMESLVRKRKLDLQSMDDAVPGVIVRDFGNDRARESTGGGQEIKVAHKESLRGINHRYERGHTYPALLGSTISTLGSLESFMGTRSGEVKKPNLISSSYFLAATPQYSALAQLPGKTSPIEIPRDAPALAPTGPSLASPDIAVPEGHRSFVISSSFSSNKKLFRRLRQLFPSAEFIERDFTLYSTSSTSHSGAKVPVARGPNGTMADEADMILSPGTGLICTTLQKIKQRALPNQTLWSSVRERVVRTSSRYEKLLVIVSEGRLEGDITDVGALDSQDCEALAGFVCLCSQLECEAPVIYVGGGEEHLAKWIVGVMASHAPTSPELKLLQDQTLWEIFLRRAGMNAYGAQVVLAELKCPVNGVKTVPGSPDPGIEFGLTAFVKMSLEERLRRFETIFGGRRLLLRVSKALDARW</sequence>
<feature type="domain" description="SAM-like" evidence="2">
    <location>
        <begin position="771"/>
        <end position="852"/>
    </location>
</feature>
<evidence type="ECO:0000259" key="2">
    <source>
        <dbReference type="Pfam" id="PF23395"/>
    </source>
</evidence>
<evidence type="ECO:0000259" key="1">
    <source>
        <dbReference type="Pfam" id="PF23394"/>
    </source>
</evidence>